<evidence type="ECO:0000313" key="8">
    <source>
        <dbReference type="EMBL" id="RFU85222.1"/>
    </source>
</evidence>
<dbReference type="AlphaFoldDB" id="A0A372M2S3"/>
<dbReference type="CDD" id="cd00616">
    <property type="entry name" value="AHBA_syn"/>
    <property type="match status" value="1"/>
</dbReference>
<feature type="active site" description="Proton acceptor" evidence="6">
    <location>
        <position position="202"/>
    </location>
</feature>
<comment type="similarity">
    <text evidence="5">Belongs to the DegT/DnrJ/EryC1 family. L-glutamine:2-deoxy-scyllo-inosose/scyllo-inosose aminotransferase subfamily.</text>
</comment>
<dbReference type="Gene3D" id="3.40.640.10">
    <property type="entry name" value="Type I PLP-dependent aspartate aminotransferase-like (Major domain)"/>
    <property type="match status" value="1"/>
</dbReference>
<dbReference type="InterPro" id="IPR015421">
    <property type="entry name" value="PyrdxlP-dep_Trfase_major"/>
</dbReference>
<evidence type="ECO:0000256" key="5">
    <source>
        <dbReference type="ARBA" id="ARBA00038398"/>
    </source>
</evidence>
<comment type="caution">
    <text evidence="8">The sequence shown here is derived from an EMBL/GenBank/DDBJ whole genome shotgun (WGS) entry which is preliminary data.</text>
</comment>
<dbReference type="InterPro" id="IPR000653">
    <property type="entry name" value="DegT/StrS_aminotransferase"/>
</dbReference>
<dbReference type="PIRSF" id="PIRSF000390">
    <property type="entry name" value="PLP_StrS"/>
    <property type="match status" value="1"/>
</dbReference>
<reference evidence="8 9" key="1">
    <citation type="submission" date="2018-08" db="EMBL/GenBank/DDBJ databases">
        <title>Isolation, diversity and antifungal activity of Actinobacteria from wheat.</title>
        <authorList>
            <person name="Han C."/>
        </authorList>
    </citation>
    <scope>NUCLEOTIDE SEQUENCE [LARGE SCALE GENOMIC DNA]</scope>
    <source>
        <strain evidence="8 9">NEAU-YY421</strain>
    </source>
</reference>
<dbReference type="RefSeq" id="WP_128557183.1">
    <property type="nucleotide sequence ID" value="NZ_QUAK01000100.1"/>
</dbReference>
<dbReference type="Proteomes" id="UP000263094">
    <property type="component" value="Unassembled WGS sequence"/>
</dbReference>
<accession>A0A372M2S3</accession>
<dbReference type="PANTHER" id="PTHR30244:SF34">
    <property type="entry name" value="DTDP-4-AMINO-4,6-DIDEOXYGALACTOSE TRANSAMINASE"/>
    <property type="match status" value="1"/>
</dbReference>
<feature type="modified residue" description="N6-(pyridoxal phosphate)lysine" evidence="7">
    <location>
        <position position="202"/>
    </location>
</feature>
<evidence type="ECO:0000256" key="1">
    <source>
        <dbReference type="ARBA" id="ARBA00001933"/>
    </source>
</evidence>
<sequence>MSKLAMFGGVRTVTPDDATPGRIGWPVVTDAEREATLRVLDSGQFTSNNTAGEVQLLEREWADYVGTRHCSAVSNGTAAIELALAAAGIEPGGEVLVPAFTFIASAIGPVQRSLTPVFVDIDPVTFCMDPVAAEAAVTPRTRAVLVVHLHGLPADMAAFRALADRHGLLLIEDAAQSHAATYRGARTGSLGDIATFSLNVVKNLPTCGEGGLVTTDSAALHQGVELRRQFGEKLQGAKTRDYRSRMPAGNEKLSAVQAAFARAQLARLDDYHAARDRNVRAFLDRIGQLRGIRTPYVPDDRTHAWHILRLRFDPEQTGHPDLAPGALRSMLQRALRAEGVPVQPYQLVPLPGQPAFDSLQLDPADFPVTCEVIDDSLTLQRWHLNPASGPVLQRIADAFEKVWEHLDVLCAAAAGIDHRPAWRGRETAEAAR</sequence>
<gene>
    <name evidence="8" type="ORF">DY218_18580</name>
</gene>
<organism evidence="8 9">
    <name type="scientific">Streptomyces triticagri</name>
    <dbReference type="NCBI Taxonomy" id="2293568"/>
    <lineage>
        <taxon>Bacteria</taxon>
        <taxon>Bacillati</taxon>
        <taxon>Actinomycetota</taxon>
        <taxon>Actinomycetes</taxon>
        <taxon>Kitasatosporales</taxon>
        <taxon>Streptomycetaceae</taxon>
        <taxon>Streptomyces</taxon>
    </lineage>
</organism>
<keyword evidence="3 8" id="KW-0808">Transferase</keyword>
<dbReference type="SUPFAM" id="SSF53383">
    <property type="entry name" value="PLP-dependent transferases"/>
    <property type="match status" value="1"/>
</dbReference>
<comment type="cofactor">
    <cofactor evidence="1">
        <name>pyridoxal 5'-phosphate</name>
        <dbReference type="ChEBI" id="CHEBI:597326"/>
    </cofactor>
</comment>
<dbReference type="InterPro" id="IPR015424">
    <property type="entry name" value="PyrdxlP-dep_Trfase"/>
</dbReference>
<evidence type="ECO:0000256" key="6">
    <source>
        <dbReference type="PIRSR" id="PIRSR000390-1"/>
    </source>
</evidence>
<evidence type="ECO:0000256" key="7">
    <source>
        <dbReference type="PIRSR" id="PIRSR000390-2"/>
    </source>
</evidence>
<dbReference type="GO" id="GO:0008483">
    <property type="term" value="F:transaminase activity"/>
    <property type="evidence" value="ECO:0007669"/>
    <property type="project" value="UniProtKB-KW"/>
</dbReference>
<dbReference type="OrthoDB" id="9804264at2"/>
<name>A0A372M2S3_9ACTN</name>
<evidence type="ECO:0000256" key="3">
    <source>
        <dbReference type="ARBA" id="ARBA00022679"/>
    </source>
</evidence>
<keyword evidence="2 8" id="KW-0032">Aminotransferase</keyword>
<dbReference type="Pfam" id="PF01041">
    <property type="entry name" value="DegT_DnrJ_EryC1"/>
    <property type="match status" value="1"/>
</dbReference>
<keyword evidence="4 7" id="KW-0663">Pyridoxal phosphate</keyword>
<dbReference type="EMBL" id="QUAK01000100">
    <property type="protein sequence ID" value="RFU85222.1"/>
    <property type="molecule type" value="Genomic_DNA"/>
</dbReference>
<evidence type="ECO:0000313" key="9">
    <source>
        <dbReference type="Proteomes" id="UP000263094"/>
    </source>
</evidence>
<protein>
    <submittedName>
        <fullName evidence="8">DegT/DnrJ/EryC1/StrS family aminotransferase</fullName>
    </submittedName>
</protein>
<proteinExistence type="inferred from homology"/>
<dbReference type="GO" id="GO:0000271">
    <property type="term" value="P:polysaccharide biosynthetic process"/>
    <property type="evidence" value="ECO:0007669"/>
    <property type="project" value="TreeGrafter"/>
</dbReference>
<dbReference type="PANTHER" id="PTHR30244">
    <property type="entry name" value="TRANSAMINASE"/>
    <property type="match status" value="1"/>
</dbReference>
<dbReference type="Gene3D" id="3.90.1150.10">
    <property type="entry name" value="Aspartate Aminotransferase, domain 1"/>
    <property type="match status" value="1"/>
</dbReference>
<dbReference type="InterPro" id="IPR015422">
    <property type="entry name" value="PyrdxlP-dep_Trfase_small"/>
</dbReference>
<dbReference type="GO" id="GO:0030170">
    <property type="term" value="F:pyridoxal phosphate binding"/>
    <property type="evidence" value="ECO:0007669"/>
    <property type="project" value="TreeGrafter"/>
</dbReference>
<evidence type="ECO:0000256" key="2">
    <source>
        <dbReference type="ARBA" id="ARBA00022576"/>
    </source>
</evidence>
<evidence type="ECO:0000256" key="4">
    <source>
        <dbReference type="ARBA" id="ARBA00022898"/>
    </source>
</evidence>
<keyword evidence="9" id="KW-1185">Reference proteome</keyword>